<gene>
    <name evidence="1" type="ORF">LGN22_26735</name>
</gene>
<name>A0AAW4TKE5_9BURK</name>
<reference evidence="1" key="1">
    <citation type="submission" date="2023-08" db="EMBL/GenBank/DDBJ databases">
        <title>A collection of bacterial strains from the Burkholderia cepacia Research Laboratory and Repository.</title>
        <authorList>
            <person name="Lipuma J."/>
            <person name="Spilker T."/>
        </authorList>
    </citation>
    <scope>NUCLEOTIDE SEQUENCE</scope>
    <source>
        <strain evidence="1">AU0862</strain>
    </source>
</reference>
<comment type="caution">
    <text evidence="1">The sequence shown here is derived from an EMBL/GenBank/DDBJ whole genome shotgun (WGS) entry which is preliminary data.</text>
</comment>
<dbReference type="AlphaFoldDB" id="A0AAW4TKE5"/>
<dbReference type="EMBL" id="JAIZTC010000008">
    <property type="protein sequence ID" value="MCA8382506.1"/>
    <property type="molecule type" value="Genomic_DNA"/>
</dbReference>
<accession>A0AAW4TKE5</accession>
<organism evidence="1 2">
    <name type="scientific">Burkholderia cenocepacia</name>
    <dbReference type="NCBI Taxonomy" id="95486"/>
    <lineage>
        <taxon>Bacteria</taxon>
        <taxon>Pseudomonadati</taxon>
        <taxon>Pseudomonadota</taxon>
        <taxon>Betaproteobacteria</taxon>
        <taxon>Burkholderiales</taxon>
        <taxon>Burkholderiaceae</taxon>
        <taxon>Burkholderia</taxon>
        <taxon>Burkholderia cepacia complex</taxon>
    </lineage>
</organism>
<evidence type="ECO:0000313" key="2">
    <source>
        <dbReference type="Proteomes" id="UP001199070"/>
    </source>
</evidence>
<protein>
    <submittedName>
        <fullName evidence="1">Uncharacterized protein</fullName>
    </submittedName>
</protein>
<dbReference type="RefSeq" id="WP_226135135.1">
    <property type="nucleotide sequence ID" value="NZ_JAIZTC010000008.1"/>
</dbReference>
<dbReference type="Proteomes" id="UP001199070">
    <property type="component" value="Unassembled WGS sequence"/>
</dbReference>
<proteinExistence type="predicted"/>
<evidence type="ECO:0000313" key="1">
    <source>
        <dbReference type="EMBL" id="MCA8382506.1"/>
    </source>
</evidence>
<sequence>MAKRYLSPAYRGGVETFVSKIREWRADPEHGYPHQTAAKIRQAVMDLHGDERTGFEESLALLFHMFAFEGCGPCFESWDPIPELEDPDYWLND</sequence>